<name>A0A9P6KN43_9PLEO</name>
<dbReference type="Pfam" id="PF11951">
    <property type="entry name" value="Fungal_trans_2"/>
    <property type="match status" value="1"/>
</dbReference>
<feature type="transmembrane region" description="Helical" evidence="3">
    <location>
        <begin position="388"/>
        <end position="409"/>
    </location>
</feature>
<evidence type="ECO:0000313" key="5">
    <source>
        <dbReference type="EMBL" id="KAF9732637.1"/>
    </source>
</evidence>
<dbReference type="CDD" id="cd00067">
    <property type="entry name" value="GAL4"/>
    <property type="match status" value="1"/>
</dbReference>
<gene>
    <name evidence="5" type="ORF">PMIN01_09495</name>
</gene>
<organism evidence="5 6">
    <name type="scientific">Paraphaeosphaeria minitans</name>
    <dbReference type="NCBI Taxonomy" id="565426"/>
    <lineage>
        <taxon>Eukaryota</taxon>
        <taxon>Fungi</taxon>
        <taxon>Dikarya</taxon>
        <taxon>Ascomycota</taxon>
        <taxon>Pezizomycotina</taxon>
        <taxon>Dothideomycetes</taxon>
        <taxon>Pleosporomycetidae</taxon>
        <taxon>Pleosporales</taxon>
        <taxon>Massarineae</taxon>
        <taxon>Didymosphaeriaceae</taxon>
        <taxon>Paraphaeosphaeria</taxon>
    </lineage>
</organism>
<dbReference type="GO" id="GO:0008270">
    <property type="term" value="F:zinc ion binding"/>
    <property type="evidence" value="ECO:0007669"/>
    <property type="project" value="InterPro"/>
</dbReference>
<dbReference type="PROSITE" id="PS50048">
    <property type="entry name" value="ZN2_CY6_FUNGAL_2"/>
    <property type="match status" value="1"/>
</dbReference>
<dbReference type="InterPro" id="IPR001138">
    <property type="entry name" value="Zn2Cys6_DnaBD"/>
</dbReference>
<dbReference type="GO" id="GO:0001228">
    <property type="term" value="F:DNA-binding transcription activator activity, RNA polymerase II-specific"/>
    <property type="evidence" value="ECO:0007669"/>
    <property type="project" value="TreeGrafter"/>
</dbReference>
<dbReference type="SMART" id="SM00066">
    <property type="entry name" value="GAL4"/>
    <property type="match status" value="1"/>
</dbReference>
<dbReference type="AlphaFoldDB" id="A0A9P6KN43"/>
<dbReference type="PANTHER" id="PTHR47784:SF5">
    <property type="entry name" value="STEROL UPTAKE CONTROL PROTEIN 2"/>
    <property type="match status" value="1"/>
</dbReference>
<dbReference type="EMBL" id="WJXW01000010">
    <property type="protein sequence ID" value="KAF9732637.1"/>
    <property type="molecule type" value="Genomic_DNA"/>
</dbReference>
<dbReference type="InterPro" id="IPR053157">
    <property type="entry name" value="Sterol_Uptake_Regulator"/>
</dbReference>
<feature type="domain" description="Zn(2)-C6 fungal-type" evidence="4">
    <location>
        <begin position="12"/>
        <end position="41"/>
    </location>
</feature>
<dbReference type="Gene3D" id="4.10.240.10">
    <property type="entry name" value="Zn(2)-C6 fungal-type DNA-binding domain"/>
    <property type="match status" value="1"/>
</dbReference>
<proteinExistence type="predicted"/>
<reference evidence="5" key="1">
    <citation type="journal article" date="2020" name="Mol. Plant Microbe Interact.">
        <title>Genome Sequence of the Biocontrol Agent Coniothyrium minitans strain Conio (IMI 134523).</title>
        <authorList>
            <person name="Patel D."/>
            <person name="Shittu T.A."/>
            <person name="Baroncelli R."/>
            <person name="Muthumeenakshi S."/>
            <person name="Osborne T.H."/>
            <person name="Janganan T.K."/>
            <person name="Sreenivasaprasad S."/>
        </authorList>
    </citation>
    <scope>NUCLEOTIDE SEQUENCE</scope>
    <source>
        <strain evidence="5">Conio</strain>
    </source>
</reference>
<dbReference type="InterPro" id="IPR021858">
    <property type="entry name" value="Fun_TF"/>
</dbReference>
<keyword evidence="6" id="KW-1185">Reference proteome</keyword>
<feature type="region of interest" description="Disordered" evidence="2">
    <location>
        <begin position="50"/>
        <end position="70"/>
    </location>
</feature>
<dbReference type="Proteomes" id="UP000756921">
    <property type="component" value="Unassembled WGS sequence"/>
</dbReference>
<comment type="caution">
    <text evidence="5">The sequence shown here is derived from an EMBL/GenBank/DDBJ whole genome shotgun (WGS) entry which is preliminary data.</text>
</comment>
<keyword evidence="3" id="KW-0812">Transmembrane</keyword>
<feature type="region of interest" description="Disordered" evidence="2">
    <location>
        <begin position="93"/>
        <end position="118"/>
    </location>
</feature>
<dbReference type="InterPro" id="IPR036864">
    <property type="entry name" value="Zn2-C6_fun-type_DNA-bd_sf"/>
</dbReference>
<sequence length="459" mass="51396">MPRLGHKKSRTGCRQCKARHVKCDELKPCSNCARHGVLCSLIDPNAPPPVPTIAGSSSSNNSSSAPRKTAKPKTVRLVLLWPKTELEDGNVLSAIPAKNADQSTVTEPSDGDSPRSGSDNFPFITGFVKRREISEADLWLYDLEAMHHWMTEGVDTLSLSPHSTHIWRTVVSKEGLTHTFLLHEILALSSFQLAHNKPERRADYYAAGTHHQDHALRGMRKLLQNITEENAPSAFAASTLIPISVFASRGLDAVDPDAEPHNALDDLADIFNLIQGIGRVMAAAQMGIMMSGPFQHLFKEPVHETAPQPLFQKMLARIPILTALFDDDESLDEDTSRDLLGFVTGMRENLLRCCRPCLENRDMRFLFSWPFHLSPNFMFALRQRSPGALVIIMHWTIIVAFAARTYWFLRGWADRIVAAVTDELTEEPWREAIEWPLMHIDAQRVVPPPAIPEVESLEI</sequence>
<evidence type="ECO:0000259" key="4">
    <source>
        <dbReference type="PROSITE" id="PS50048"/>
    </source>
</evidence>
<evidence type="ECO:0000256" key="2">
    <source>
        <dbReference type="SAM" id="MobiDB-lite"/>
    </source>
</evidence>
<evidence type="ECO:0000256" key="1">
    <source>
        <dbReference type="ARBA" id="ARBA00023242"/>
    </source>
</evidence>
<dbReference type="Pfam" id="PF00172">
    <property type="entry name" value="Zn_clus"/>
    <property type="match status" value="1"/>
</dbReference>
<evidence type="ECO:0000256" key="3">
    <source>
        <dbReference type="SAM" id="Phobius"/>
    </source>
</evidence>
<dbReference type="PROSITE" id="PS00463">
    <property type="entry name" value="ZN2_CY6_FUNGAL_1"/>
    <property type="match status" value="1"/>
</dbReference>
<keyword evidence="3" id="KW-0472">Membrane</keyword>
<dbReference type="SUPFAM" id="SSF57701">
    <property type="entry name" value="Zn2/Cys6 DNA-binding domain"/>
    <property type="match status" value="1"/>
</dbReference>
<dbReference type="OrthoDB" id="3546279at2759"/>
<keyword evidence="3" id="KW-1133">Transmembrane helix</keyword>
<evidence type="ECO:0000313" key="6">
    <source>
        <dbReference type="Proteomes" id="UP000756921"/>
    </source>
</evidence>
<keyword evidence="1" id="KW-0539">Nucleus</keyword>
<protein>
    <submittedName>
        <fullName evidence="5">Sterol uptake control protein 2-like protein 6</fullName>
    </submittedName>
</protein>
<dbReference type="PANTHER" id="PTHR47784">
    <property type="entry name" value="STEROL UPTAKE CONTROL PROTEIN 2"/>
    <property type="match status" value="1"/>
</dbReference>
<accession>A0A9P6KN43</accession>